<evidence type="ECO:0000256" key="2">
    <source>
        <dbReference type="SAM" id="Phobius"/>
    </source>
</evidence>
<protein>
    <submittedName>
        <fullName evidence="3">Uncharacterized protein</fullName>
    </submittedName>
</protein>
<comment type="caution">
    <text evidence="3">The sequence shown here is derived from an EMBL/GenBank/DDBJ whole genome shotgun (WGS) entry which is preliminary data.</text>
</comment>
<dbReference type="AlphaFoldDB" id="A0A4Y8Z9V9"/>
<proteinExistence type="predicted"/>
<evidence type="ECO:0000256" key="1">
    <source>
        <dbReference type="SAM" id="MobiDB-lite"/>
    </source>
</evidence>
<sequence>MRSPWLWTLVASIVLLGMLHGLIPAMALGLARQSAFFLFLPHYHQVGAVIPMVAMLFMSAGMATGTVQPPPGTPGRSPAGQASSPS</sequence>
<keyword evidence="2" id="KW-0472">Membrane</keyword>
<dbReference type="EMBL" id="JACHMW010000001">
    <property type="protein sequence ID" value="MBB5847729.1"/>
    <property type="molecule type" value="Genomic_DNA"/>
</dbReference>
<name>A0A4Y8Z9V9_9MICC</name>
<feature type="region of interest" description="Disordered" evidence="1">
    <location>
        <begin position="67"/>
        <end position="86"/>
    </location>
</feature>
<keyword evidence="2" id="KW-1133">Transmembrane helix</keyword>
<keyword evidence="4" id="KW-1185">Reference proteome</keyword>
<organism evidence="3 4">
    <name type="scientific">Micrococcus endophyticus</name>
    <dbReference type="NCBI Taxonomy" id="455343"/>
    <lineage>
        <taxon>Bacteria</taxon>
        <taxon>Bacillati</taxon>
        <taxon>Actinomycetota</taxon>
        <taxon>Actinomycetes</taxon>
        <taxon>Micrococcales</taxon>
        <taxon>Micrococcaceae</taxon>
        <taxon>Micrococcus</taxon>
    </lineage>
</organism>
<dbReference type="RefSeq" id="WP_184170144.1">
    <property type="nucleotide sequence ID" value="NZ_BAABAG010000002.1"/>
</dbReference>
<evidence type="ECO:0000313" key="3">
    <source>
        <dbReference type="EMBL" id="MBB5847729.1"/>
    </source>
</evidence>
<reference evidence="3 4" key="1">
    <citation type="submission" date="2020-08" db="EMBL/GenBank/DDBJ databases">
        <title>Sequencing the genomes of 1000 actinobacteria strains.</title>
        <authorList>
            <person name="Klenk H.-P."/>
        </authorList>
    </citation>
    <scope>NUCLEOTIDE SEQUENCE [LARGE SCALE GENOMIC DNA]</scope>
    <source>
        <strain evidence="3 4">DSM 17945</strain>
    </source>
</reference>
<accession>A0A4Y8Z9V9</accession>
<feature type="transmembrane region" description="Helical" evidence="2">
    <location>
        <begin position="45"/>
        <end position="67"/>
    </location>
</feature>
<gene>
    <name evidence="3" type="ORF">HDA33_000293</name>
</gene>
<keyword evidence="2" id="KW-0812">Transmembrane</keyword>
<dbReference type="Proteomes" id="UP000567246">
    <property type="component" value="Unassembled WGS sequence"/>
</dbReference>
<evidence type="ECO:0000313" key="4">
    <source>
        <dbReference type="Proteomes" id="UP000567246"/>
    </source>
</evidence>